<feature type="domain" description="C2H2-type" evidence="11">
    <location>
        <begin position="234"/>
        <end position="261"/>
    </location>
</feature>
<dbReference type="PANTHER" id="PTHR24406">
    <property type="entry name" value="TRANSCRIPTIONAL REPRESSOR CTCFL-RELATED"/>
    <property type="match status" value="1"/>
</dbReference>
<feature type="domain" description="C2H2-type" evidence="11">
    <location>
        <begin position="91"/>
        <end position="115"/>
    </location>
</feature>
<dbReference type="Proteomes" id="UP000828390">
    <property type="component" value="Unassembled WGS sequence"/>
</dbReference>
<evidence type="ECO:0000256" key="2">
    <source>
        <dbReference type="ARBA" id="ARBA00022723"/>
    </source>
</evidence>
<dbReference type="SMART" id="SM00355">
    <property type="entry name" value="ZnF_C2H2"/>
    <property type="match status" value="7"/>
</dbReference>
<keyword evidence="2" id="KW-0479">Metal-binding</keyword>
<protein>
    <recommendedName>
        <fullName evidence="11">C2H2-type domain-containing protein</fullName>
    </recommendedName>
</protein>
<evidence type="ECO:0000256" key="9">
    <source>
        <dbReference type="ARBA" id="ARBA00023242"/>
    </source>
</evidence>
<evidence type="ECO:0000313" key="13">
    <source>
        <dbReference type="Proteomes" id="UP000828390"/>
    </source>
</evidence>
<feature type="domain" description="C2H2-type" evidence="11">
    <location>
        <begin position="264"/>
        <end position="291"/>
    </location>
</feature>
<reference evidence="12" key="2">
    <citation type="submission" date="2020-11" db="EMBL/GenBank/DDBJ databases">
        <authorList>
            <person name="McCartney M.A."/>
            <person name="Auch B."/>
            <person name="Kono T."/>
            <person name="Mallez S."/>
            <person name="Becker A."/>
            <person name="Gohl D.M."/>
            <person name="Silverstein K.A.T."/>
            <person name="Koren S."/>
            <person name="Bechman K.B."/>
            <person name="Herman A."/>
            <person name="Abrahante J.E."/>
            <person name="Garbe J."/>
        </authorList>
    </citation>
    <scope>NUCLEOTIDE SEQUENCE</scope>
    <source>
        <strain evidence="12">Duluth1</strain>
        <tissue evidence="12">Whole animal</tissue>
    </source>
</reference>
<dbReference type="FunFam" id="3.30.160.60:FF:000624">
    <property type="entry name" value="zinc finger protein 697"/>
    <property type="match status" value="1"/>
</dbReference>
<dbReference type="PROSITE" id="PS00028">
    <property type="entry name" value="ZINC_FINGER_C2H2_1"/>
    <property type="match status" value="6"/>
</dbReference>
<dbReference type="EMBL" id="JAIWYP010000001">
    <property type="protein sequence ID" value="KAH3897439.1"/>
    <property type="molecule type" value="Genomic_DNA"/>
</dbReference>
<dbReference type="InterPro" id="IPR050888">
    <property type="entry name" value="ZnF_C2H2-type_TF"/>
</dbReference>
<evidence type="ECO:0000256" key="3">
    <source>
        <dbReference type="ARBA" id="ARBA00022737"/>
    </source>
</evidence>
<evidence type="ECO:0000256" key="1">
    <source>
        <dbReference type="ARBA" id="ARBA00004123"/>
    </source>
</evidence>
<accession>A0A9D4NPB3</accession>
<dbReference type="Pfam" id="PF00096">
    <property type="entry name" value="zf-C2H2"/>
    <property type="match status" value="5"/>
</dbReference>
<dbReference type="GO" id="GO:1990837">
    <property type="term" value="F:sequence-specific double-stranded DNA binding"/>
    <property type="evidence" value="ECO:0007669"/>
    <property type="project" value="UniProtKB-ARBA"/>
</dbReference>
<dbReference type="FunFam" id="3.30.160.60:FF:000446">
    <property type="entry name" value="Zinc finger protein"/>
    <property type="match status" value="1"/>
</dbReference>
<dbReference type="SUPFAM" id="SSF57667">
    <property type="entry name" value="beta-beta-alpha zinc fingers"/>
    <property type="match status" value="5"/>
</dbReference>
<dbReference type="InterPro" id="IPR013087">
    <property type="entry name" value="Znf_C2H2_type"/>
</dbReference>
<evidence type="ECO:0000256" key="4">
    <source>
        <dbReference type="ARBA" id="ARBA00022771"/>
    </source>
</evidence>
<dbReference type="FunFam" id="3.30.160.60:FF:000303">
    <property type="entry name" value="Zinc finger protein 41"/>
    <property type="match status" value="1"/>
</dbReference>
<dbReference type="InterPro" id="IPR036236">
    <property type="entry name" value="Znf_C2H2_sf"/>
</dbReference>
<keyword evidence="6" id="KW-0805">Transcription regulation</keyword>
<gene>
    <name evidence="12" type="ORF">DPMN_021627</name>
</gene>
<feature type="domain" description="C2H2-type" evidence="11">
    <location>
        <begin position="63"/>
        <end position="90"/>
    </location>
</feature>
<keyword evidence="5" id="KW-0862">Zinc</keyword>
<evidence type="ECO:0000256" key="7">
    <source>
        <dbReference type="ARBA" id="ARBA00023125"/>
    </source>
</evidence>
<feature type="domain" description="C2H2-type" evidence="11">
    <location>
        <begin position="172"/>
        <end position="199"/>
    </location>
</feature>
<sequence>MTDFNQVLPDMTDNNQVLPDMTDFNQVLPDMTDFNQVLPDMTDFNHMKLVMSEAVSDEQNQNKQCPFCLKVVQSPSHCRRHVVVHTGDRPFKCHVCNRSFNVKTNLAALMVTHRGYVFMSVYPFSHHGFPCDICGHVFRLKHNLKQHMRIHTGYKPHKCTADDEVTDRQDGFPCDVCGHVFRQKYNLNQHMRIHTMNKPFRFPVLRDPPRAPRLSTRRCQIKPVGKRLHAEDKNTCAVCGRVFRQRSNLNQHMRIHTGCAEDANTCAICGHVFRLKSNLKQHMRIHTGCKPYTCEVCGKAFNRRNHLKTHALVHIGDIHNFIGYYLFGPRRSYGAVPVVPDAVPVVPGAAPVVAGPSR</sequence>
<keyword evidence="8" id="KW-0804">Transcription</keyword>
<evidence type="ECO:0000256" key="5">
    <source>
        <dbReference type="ARBA" id="ARBA00022833"/>
    </source>
</evidence>
<organism evidence="12 13">
    <name type="scientific">Dreissena polymorpha</name>
    <name type="common">Zebra mussel</name>
    <name type="synonym">Mytilus polymorpha</name>
    <dbReference type="NCBI Taxonomy" id="45954"/>
    <lineage>
        <taxon>Eukaryota</taxon>
        <taxon>Metazoa</taxon>
        <taxon>Spiralia</taxon>
        <taxon>Lophotrochozoa</taxon>
        <taxon>Mollusca</taxon>
        <taxon>Bivalvia</taxon>
        <taxon>Autobranchia</taxon>
        <taxon>Heteroconchia</taxon>
        <taxon>Euheterodonta</taxon>
        <taxon>Imparidentia</taxon>
        <taxon>Neoheterodontei</taxon>
        <taxon>Myida</taxon>
        <taxon>Dreissenoidea</taxon>
        <taxon>Dreissenidae</taxon>
        <taxon>Dreissena</taxon>
    </lineage>
</organism>
<proteinExistence type="predicted"/>
<keyword evidence="9" id="KW-0539">Nucleus</keyword>
<evidence type="ECO:0000256" key="10">
    <source>
        <dbReference type="PROSITE-ProRule" id="PRU00042"/>
    </source>
</evidence>
<evidence type="ECO:0000256" key="6">
    <source>
        <dbReference type="ARBA" id="ARBA00023015"/>
    </source>
</evidence>
<dbReference type="Gene3D" id="3.30.160.60">
    <property type="entry name" value="Classic Zinc Finger"/>
    <property type="match status" value="7"/>
</dbReference>
<comment type="subcellular location">
    <subcellularLocation>
        <location evidence="1">Nucleus</location>
    </subcellularLocation>
</comment>
<name>A0A9D4NPB3_DREPO</name>
<keyword evidence="3" id="KW-0677">Repeat</keyword>
<dbReference type="FunFam" id="3.30.160.60:FF:001450">
    <property type="entry name" value="zinc finger protein 774"/>
    <property type="match status" value="1"/>
</dbReference>
<dbReference type="FunFam" id="3.30.160.60:FF:000145">
    <property type="entry name" value="Zinc finger protein 574"/>
    <property type="match status" value="1"/>
</dbReference>
<dbReference type="GO" id="GO:0005634">
    <property type="term" value="C:nucleus"/>
    <property type="evidence" value="ECO:0007669"/>
    <property type="project" value="UniProtKB-SubCell"/>
</dbReference>
<feature type="domain" description="C2H2-type" evidence="11">
    <location>
        <begin position="292"/>
        <end position="319"/>
    </location>
</feature>
<feature type="domain" description="C2H2-type" evidence="11">
    <location>
        <begin position="129"/>
        <end position="156"/>
    </location>
</feature>
<keyword evidence="4 10" id="KW-0863">Zinc-finger</keyword>
<dbReference type="FunFam" id="3.30.160.60:FF:000646">
    <property type="entry name" value="Myeloid zinc finger 1"/>
    <property type="match status" value="1"/>
</dbReference>
<dbReference type="PROSITE" id="PS50157">
    <property type="entry name" value="ZINC_FINGER_C2H2_2"/>
    <property type="match status" value="7"/>
</dbReference>
<evidence type="ECO:0000259" key="11">
    <source>
        <dbReference type="PROSITE" id="PS50157"/>
    </source>
</evidence>
<keyword evidence="13" id="KW-1185">Reference proteome</keyword>
<dbReference type="AlphaFoldDB" id="A0A9D4NPB3"/>
<dbReference type="GO" id="GO:0008270">
    <property type="term" value="F:zinc ion binding"/>
    <property type="evidence" value="ECO:0007669"/>
    <property type="project" value="UniProtKB-KW"/>
</dbReference>
<reference evidence="12" key="1">
    <citation type="journal article" date="2019" name="bioRxiv">
        <title>The Genome of the Zebra Mussel, Dreissena polymorpha: A Resource for Invasive Species Research.</title>
        <authorList>
            <person name="McCartney M.A."/>
            <person name="Auch B."/>
            <person name="Kono T."/>
            <person name="Mallez S."/>
            <person name="Zhang Y."/>
            <person name="Obille A."/>
            <person name="Becker A."/>
            <person name="Abrahante J.E."/>
            <person name="Garbe J."/>
            <person name="Badalamenti J.P."/>
            <person name="Herman A."/>
            <person name="Mangelson H."/>
            <person name="Liachko I."/>
            <person name="Sullivan S."/>
            <person name="Sone E.D."/>
            <person name="Koren S."/>
            <person name="Silverstein K.A.T."/>
            <person name="Beckman K.B."/>
            <person name="Gohl D.M."/>
        </authorList>
    </citation>
    <scope>NUCLEOTIDE SEQUENCE</scope>
    <source>
        <strain evidence="12">Duluth1</strain>
        <tissue evidence="12">Whole animal</tissue>
    </source>
</reference>
<keyword evidence="7" id="KW-0238">DNA-binding</keyword>
<comment type="caution">
    <text evidence="12">The sequence shown here is derived from an EMBL/GenBank/DDBJ whole genome shotgun (WGS) entry which is preliminary data.</text>
</comment>
<evidence type="ECO:0000313" key="12">
    <source>
        <dbReference type="EMBL" id="KAH3897439.1"/>
    </source>
</evidence>
<evidence type="ECO:0000256" key="8">
    <source>
        <dbReference type="ARBA" id="ARBA00023163"/>
    </source>
</evidence>